<dbReference type="Gene3D" id="1.20.120.160">
    <property type="entry name" value="HPT domain"/>
    <property type="match status" value="1"/>
</dbReference>
<dbReference type="Pfam" id="PF01627">
    <property type="entry name" value="Hpt"/>
    <property type="match status" value="1"/>
</dbReference>
<dbReference type="Proteomes" id="UP001597327">
    <property type="component" value="Unassembled WGS sequence"/>
</dbReference>
<keyword evidence="2" id="KW-0597">Phosphoprotein</keyword>
<keyword evidence="5" id="KW-1185">Reference proteome</keyword>
<evidence type="ECO:0000313" key="5">
    <source>
        <dbReference type="Proteomes" id="UP001597327"/>
    </source>
</evidence>
<dbReference type="EMBL" id="JBHUFA010000004">
    <property type="protein sequence ID" value="MFD1696767.1"/>
    <property type="molecule type" value="Genomic_DNA"/>
</dbReference>
<dbReference type="PROSITE" id="PS50894">
    <property type="entry name" value="HPT"/>
    <property type="match status" value="1"/>
</dbReference>
<feature type="modified residue" description="Phosphohistidine" evidence="2">
    <location>
        <position position="88"/>
    </location>
</feature>
<comment type="caution">
    <text evidence="4">The sequence shown here is derived from an EMBL/GenBank/DDBJ whole genome shotgun (WGS) entry which is preliminary data.</text>
</comment>
<keyword evidence="1" id="KW-0902">Two-component regulatory system</keyword>
<feature type="domain" description="HPt" evidence="3">
    <location>
        <begin position="48"/>
        <end position="152"/>
    </location>
</feature>
<name>A0ABW4JY57_9HYPH</name>
<organism evidence="4 5">
    <name type="scientific">Roseibium aestuarii</name>
    <dbReference type="NCBI Taxonomy" id="2600299"/>
    <lineage>
        <taxon>Bacteria</taxon>
        <taxon>Pseudomonadati</taxon>
        <taxon>Pseudomonadota</taxon>
        <taxon>Alphaproteobacteria</taxon>
        <taxon>Hyphomicrobiales</taxon>
        <taxon>Stappiaceae</taxon>
        <taxon>Roseibium</taxon>
    </lineage>
</organism>
<gene>
    <name evidence="4" type="ORF">ACFSC7_14665</name>
</gene>
<protein>
    <submittedName>
        <fullName evidence="4">Hpt domain-containing protein</fullName>
    </submittedName>
</protein>
<dbReference type="RefSeq" id="WP_149892398.1">
    <property type="nucleotide sequence ID" value="NZ_JBHUFA010000004.1"/>
</dbReference>
<evidence type="ECO:0000259" key="3">
    <source>
        <dbReference type="PROSITE" id="PS50894"/>
    </source>
</evidence>
<reference evidence="5" key="1">
    <citation type="journal article" date="2019" name="Int. J. Syst. Evol. Microbiol.">
        <title>The Global Catalogue of Microorganisms (GCM) 10K type strain sequencing project: providing services to taxonomists for standard genome sequencing and annotation.</title>
        <authorList>
            <consortium name="The Broad Institute Genomics Platform"/>
            <consortium name="The Broad Institute Genome Sequencing Center for Infectious Disease"/>
            <person name="Wu L."/>
            <person name="Ma J."/>
        </authorList>
    </citation>
    <scope>NUCLEOTIDE SEQUENCE [LARGE SCALE GENOMIC DNA]</scope>
    <source>
        <strain evidence="5">JCM 3369</strain>
    </source>
</reference>
<dbReference type="InterPro" id="IPR036641">
    <property type="entry name" value="HPT_dom_sf"/>
</dbReference>
<evidence type="ECO:0000256" key="1">
    <source>
        <dbReference type="ARBA" id="ARBA00023012"/>
    </source>
</evidence>
<evidence type="ECO:0000256" key="2">
    <source>
        <dbReference type="PROSITE-ProRule" id="PRU00110"/>
    </source>
</evidence>
<accession>A0ABW4JY57</accession>
<dbReference type="InterPro" id="IPR008207">
    <property type="entry name" value="Sig_transdc_His_kin_Hpt_dom"/>
</dbReference>
<evidence type="ECO:0000313" key="4">
    <source>
        <dbReference type="EMBL" id="MFD1696767.1"/>
    </source>
</evidence>
<dbReference type="SUPFAM" id="SSF47226">
    <property type="entry name" value="Histidine-containing phosphotransfer domain, HPT domain"/>
    <property type="match status" value="1"/>
</dbReference>
<sequence>MTSADKPSEDVEYITPPDEWRKKVRVMSKREAAKFDPVKAAEQAIARLAKNFPNWMETEARALVEQHDVIRRDGLNADTLDPLYQAAHNIKGQAQTLGYPLIGEVAGSLCTLIECVPSVDKIPPALLARHVESIRAMVLENARDENNQTGAELLATLRSVTADVIAPYAAAREDDEASSF</sequence>
<proteinExistence type="predicted"/>